<evidence type="ECO:0000256" key="5">
    <source>
        <dbReference type="ARBA" id="ARBA00023004"/>
    </source>
</evidence>
<feature type="binding site" description="axial binding residue" evidence="7">
    <location>
        <position position="457"/>
    </location>
    <ligand>
        <name>heme</name>
        <dbReference type="ChEBI" id="CHEBI:30413"/>
    </ligand>
    <ligandPart>
        <name>Fe</name>
        <dbReference type="ChEBI" id="CHEBI:18248"/>
    </ligandPart>
</feature>
<comment type="similarity">
    <text evidence="2 8">Belongs to the cytochrome P450 family.</text>
</comment>
<dbReference type="SUPFAM" id="SSF48264">
    <property type="entry name" value="Cytochrome P450"/>
    <property type="match status" value="1"/>
</dbReference>
<dbReference type="InterPro" id="IPR017972">
    <property type="entry name" value="Cyt_P450_CS"/>
</dbReference>
<dbReference type="InterPro" id="IPR002403">
    <property type="entry name" value="Cyt_P450_E_grp-IV"/>
</dbReference>
<dbReference type="AlphaFoldDB" id="A0A9Q8PKZ6"/>
<keyword evidence="10" id="KW-1185">Reference proteome</keyword>
<dbReference type="Proteomes" id="UP000756132">
    <property type="component" value="Chromosome 12"/>
</dbReference>
<dbReference type="PRINTS" id="PR00465">
    <property type="entry name" value="EP450IV"/>
</dbReference>
<gene>
    <name evidence="9" type="ORF">CLAFUR5_13918</name>
</gene>
<dbReference type="PRINTS" id="PR00385">
    <property type="entry name" value="P450"/>
</dbReference>
<evidence type="ECO:0000256" key="7">
    <source>
        <dbReference type="PIRSR" id="PIRSR602403-1"/>
    </source>
</evidence>
<reference evidence="9" key="1">
    <citation type="submission" date="2021-12" db="EMBL/GenBank/DDBJ databases">
        <authorList>
            <person name="Zaccaron A."/>
            <person name="Stergiopoulos I."/>
        </authorList>
    </citation>
    <scope>NUCLEOTIDE SEQUENCE</scope>
    <source>
        <strain evidence="9">Race5_Kim</strain>
    </source>
</reference>
<dbReference type="OMA" id="FRIAPWH"/>
<dbReference type="OrthoDB" id="1470350at2759"/>
<protein>
    <submittedName>
        <fullName evidence="9">Cytochrome P450</fullName>
    </submittedName>
</protein>
<evidence type="ECO:0000256" key="3">
    <source>
        <dbReference type="ARBA" id="ARBA00022723"/>
    </source>
</evidence>
<evidence type="ECO:0000256" key="1">
    <source>
        <dbReference type="ARBA" id="ARBA00001971"/>
    </source>
</evidence>
<evidence type="ECO:0000256" key="4">
    <source>
        <dbReference type="ARBA" id="ARBA00023002"/>
    </source>
</evidence>
<dbReference type="GO" id="GO:0020037">
    <property type="term" value="F:heme binding"/>
    <property type="evidence" value="ECO:0007669"/>
    <property type="project" value="InterPro"/>
</dbReference>
<keyword evidence="5 7" id="KW-0408">Iron</keyword>
<evidence type="ECO:0000256" key="6">
    <source>
        <dbReference type="ARBA" id="ARBA00023033"/>
    </source>
</evidence>
<dbReference type="InterPro" id="IPR047146">
    <property type="entry name" value="Cyt_P450_E_CYP52_fungi"/>
</dbReference>
<accession>A0A9Q8PKZ6</accession>
<keyword evidence="6 8" id="KW-0503">Monooxygenase</keyword>
<reference evidence="9" key="2">
    <citation type="journal article" date="2022" name="Microb. Genom.">
        <title>A chromosome-scale genome assembly of the tomato pathogen Cladosporium fulvum reveals a compartmentalized genome architecture and the presence of a dispensable chromosome.</title>
        <authorList>
            <person name="Zaccaron A.Z."/>
            <person name="Chen L.H."/>
            <person name="Samaras A."/>
            <person name="Stergiopoulos I."/>
        </authorList>
    </citation>
    <scope>NUCLEOTIDE SEQUENCE</scope>
    <source>
        <strain evidence="9">Race5_Kim</strain>
    </source>
</reference>
<keyword evidence="4 8" id="KW-0560">Oxidoreductase</keyword>
<organism evidence="9 10">
    <name type="scientific">Passalora fulva</name>
    <name type="common">Tomato leaf mold</name>
    <name type="synonym">Cladosporium fulvum</name>
    <dbReference type="NCBI Taxonomy" id="5499"/>
    <lineage>
        <taxon>Eukaryota</taxon>
        <taxon>Fungi</taxon>
        <taxon>Dikarya</taxon>
        <taxon>Ascomycota</taxon>
        <taxon>Pezizomycotina</taxon>
        <taxon>Dothideomycetes</taxon>
        <taxon>Dothideomycetidae</taxon>
        <taxon>Mycosphaerellales</taxon>
        <taxon>Mycosphaerellaceae</taxon>
        <taxon>Fulvia</taxon>
    </lineage>
</organism>
<sequence>MAWLLSPTNLAAIALLTVICYKIWAVRNAEREVQRLEKEFGCAPPPLWAARWPMGIDLLLKALWSQFRHGKVMEFFLKVSNLSGPTHIQSFLGMRNIGTTSPKNLEAILKEQAKEFNLGFRIPQFRDLMGDGVFTQDGVEWQHSRDLLRPIFKSTRYQGFEDIRQSVESMLDKIDPTTVVDMQPLFFSLTFETTLFMLFGASAYRMISRQEGEQGAEFQNSFNTAQEYLSYRTRVGDLWWLFNGPGMWRACSTVHRFLDSAIKEALEAKYERDSEPDNARKYVFIDALIEQTKDPKVLRDQCLSLLLAGRDSTAACLVWTLRLLARHEGVLEKVRDEVVSAVGLGHDAPQPSREDLSNMPYLELVIKESLRLYPPVPVNQRAASKTTTLPEGGGPDGKSKVLVEKGASVGYLTYALHRREDLYGKDALEFKPERWQDEALKNIGCGYLPFGVGRRSCLGREFAMLEATYTVARMVQRFPFVRVAEGQTLKIGEERQLLTLALSSGEGCFLRLS</sequence>
<evidence type="ECO:0000313" key="9">
    <source>
        <dbReference type="EMBL" id="UJO24388.1"/>
    </source>
</evidence>
<dbReference type="GO" id="GO:0004497">
    <property type="term" value="F:monooxygenase activity"/>
    <property type="evidence" value="ECO:0007669"/>
    <property type="project" value="UniProtKB-KW"/>
</dbReference>
<dbReference type="InterPro" id="IPR036396">
    <property type="entry name" value="Cyt_P450_sf"/>
</dbReference>
<dbReference type="PANTHER" id="PTHR24287:SF18">
    <property type="entry name" value="CYTOCHROME P450 MONOOXYGENASE APDE-RELATED"/>
    <property type="match status" value="1"/>
</dbReference>
<dbReference type="GeneID" id="71993796"/>
<comment type="cofactor">
    <cofactor evidence="1 7">
        <name>heme</name>
        <dbReference type="ChEBI" id="CHEBI:30413"/>
    </cofactor>
</comment>
<dbReference type="PROSITE" id="PS00086">
    <property type="entry name" value="CYTOCHROME_P450"/>
    <property type="match status" value="1"/>
</dbReference>
<evidence type="ECO:0000256" key="2">
    <source>
        <dbReference type="ARBA" id="ARBA00010617"/>
    </source>
</evidence>
<dbReference type="GO" id="GO:0016705">
    <property type="term" value="F:oxidoreductase activity, acting on paired donors, with incorporation or reduction of molecular oxygen"/>
    <property type="evidence" value="ECO:0007669"/>
    <property type="project" value="InterPro"/>
</dbReference>
<dbReference type="InterPro" id="IPR001128">
    <property type="entry name" value="Cyt_P450"/>
</dbReference>
<dbReference type="EMBL" id="CP090174">
    <property type="protein sequence ID" value="UJO24388.1"/>
    <property type="molecule type" value="Genomic_DNA"/>
</dbReference>
<dbReference type="Pfam" id="PF00067">
    <property type="entry name" value="p450"/>
    <property type="match status" value="1"/>
</dbReference>
<keyword evidence="7 8" id="KW-0349">Heme</keyword>
<dbReference type="CDD" id="cd11063">
    <property type="entry name" value="CYP52"/>
    <property type="match status" value="1"/>
</dbReference>
<proteinExistence type="inferred from homology"/>
<keyword evidence="3 7" id="KW-0479">Metal-binding</keyword>
<evidence type="ECO:0000313" key="10">
    <source>
        <dbReference type="Proteomes" id="UP000756132"/>
    </source>
</evidence>
<dbReference type="RefSeq" id="XP_047768754.1">
    <property type="nucleotide sequence ID" value="XM_047913066.1"/>
</dbReference>
<dbReference type="Gene3D" id="1.10.630.10">
    <property type="entry name" value="Cytochrome P450"/>
    <property type="match status" value="1"/>
</dbReference>
<name>A0A9Q8PKZ6_PASFU</name>
<dbReference type="GO" id="GO:0005506">
    <property type="term" value="F:iron ion binding"/>
    <property type="evidence" value="ECO:0007669"/>
    <property type="project" value="InterPro"/>
</dbReference>
<dbReference type="PANTHER" id="PTHR24287">
    <property type="entry name" value="P450, PUTATIVE (EUROFUNG)-RELATED"/>
    <property type="match status" value="1"/>
</dbReference>
<evidence type="ECO:0000256" key="8">
    <source>
        <dbReference type="RuleBase" id="RU000461"/>
    </source>
</evidence>
<dbReference type="KEGG" id="ffu:CLAFUR5_13918"/>